<dbReference type="AlphaFoldDB" id="A0A7K3WP37"/>
<name>A0A7K3WP37_9FLAO</name>
<dbReference type="Proteomes" id="UP000486602">
    <property type="component" value="Unassembled WGS sequence"/>
</dbReference>
<keyword evidence="1" id="KW-0732">Signal</keyword>
<keyword evidence="4" id="KW-1185">Reference proteome</keyword>
<dbReference type="PROSITE" id="PS51257">
    <property type="entry name" value="PROKAR_LIPOPROTEIN"/>
    <property type="match status" value="1"/>
</dbReference>
<evidence type="ECO:0000313" key="3">
    <source>
        <dbReference type="EMBL" id="NEN22622.1"/>
    </source>
</evidence>
<reference evidence="3 4" key="1">
    <citation type="submission" date="2020-02" db="EMBL/GenBank/DDBJ databases">
        <title>Out from the shadows clarifying the taxonomy of the family Cryomorphaceae and related taxa by utilizing the GTDB taxonomic framework.</title>
        <authorList>
            <person name="Bowman J.P."/>
        </authorList>
    </citation>
    <scope>NUCLEOTIDE SEQUENCE [LARGE SCALE GENOMIC DNA]</scope>
    <source>
        <strain evidence="3 4">QSSC 1-22</strain>
    </source>
</reference>
<organism evidence="3 4">
    <name type="scientific">Cryomorpha ignava</name>
    <dbReference type="NCBI Taxonomy" id="101383"/>
    <lineage>
        <taxon>Bacteria</taxon>
        <taxon>Pseudomonadati</taxon>
        <taxon>Bacteroidota</taxon>
        <taxon>Flavobacteriia</taxon>
        <taxon>Flavobacteriales</taxon>
        <taxon>Cryomorphaceae</taxon>
        <taxon>Cryomorpha</taxon>
    </lineage>
</organism>
<dbReference type="EMBL" id="JAAGVY010000004">
    <property type="protein sequence ID" value="NEN22622.1"/>
    <property type="molecule type" value="Genomic_DNA"/>
</dbReference>
<sequence length="170" mass="18937">MKNSKIFNMAIAILLCTFFLTSCSANSKEQTESEEASPVLGEQANPIIAAYLQLKDDLVDTDAKKAQNSATEFIATLKDADGESIEIIIGAAEKIAASSDVNVQREYFETLSDELYVFAQTEDMGVKLYRQYCPMAFQNKGAYWLSSEKKIMNPYFGDKMLHCGVVKEEL</sequence>
<feature type="signal peptide" evidence="1">
    <location>
        <begin position="1"/>
        <end position="27"/>
    </location>
</feature>
<proteinExistence type="predicted"/>
<dbReference type="InterPro" id="IPR021782">
    <property type="entry name" value="DUF3347"/>
</dbReference>
<dbReference type="RefSeq" id="WP_163283346.1">
    <property type="nucleotide sequence ID" value="NZ_JAAGVY010000004.1"/>
</dbReference>
<gene>
    <name evidence="3" type="ORF">G3O08_03770</name>
</gene>
<feature type="domain" description="DUF3347" evidence="2">
    <location>
        <begin position="47"/>
        <end position="120"/>
    </location>
</feature>
<protein>
    <submittedName>
        <fullName evidence="3">DUF3347 domain-containing protein</fullName>
    </submittedName>
</protein>
<dbReference type="Pfam" id="PF11827">
    <property type="entry name" value="DUF3347"/>
    <property type="match status" value="1"/>
</dbReference>
<evidence type="ECO:0000256" key="1">
    <source>
        <dbReference type="SAM" id="SignalP"/>
    </source>
</evidence>
<feature type="chain" id="PRO_5029648937" evidence="1">
    <location>
        <begin position="28"/>
        <end position="170"/>
    </location>
</feature>
<comment type="caution">
    <text evidence="3">The sequence shown here is derived from an EMBL/GenBank/DDBJ whole genome shotgun (WGS) entry which is preliminary data.</text>
</comment>
<evidence type="ECO:0000313" key="4">
    <source>
        <dbReference type="Proteomes" id="UP000486602"/>
    </source>
</evidence>
<evidence type="ECO:0000259" key="2">
    <source>
        <dbReference type="Pfam" id="PF11827"/>
    </source>
</evidence>
<accession>A0A7K3WP37</accession>